<dbReference type="OrthoDB" id="879806at2"/>
<feature type="transmembrane region" description="Helical" evidence="1">
    <location>
        <begin position="87"/>
        <end position="106"/>
    </location>
</feature>
<accession>A0A518B518</accession>
<feature type="transmembrane region" description="Helical" evidence="1">
    <location>
        <begin position="118"/>
        <end position="136"/>
    </location>
</feature>
<dbReference type="EMBL" id="CP036279">
    <property type="protein sequence ID" value="QDU62036.1"/>
    <property type="molecule type" value="Genomic_DNA"/>
</dbReference>
<protein>
    <recommendedName>
        <fullName evidence="4">DoxX</fullName>
    </recommendedName>
</protein>
<evidence type="ECO:0000256" key="1">
    <source>
        <dbReference type="SAM" id="Phobius"/>
    </source>
</evidence>
<reference evidence="2 3" key="1">
    <citation type="submission" date="2019-02" db="EMBL/GenBank/DDBJ databases">
        <title>Deep-cultivation of Planctomycetes and their phenomic and genomic characterization uncovers novel biology.</title>
        <authorList>
            <person name="Wiegand S."/>
            <person name="Jogler M."/>
            <person name="Boedeker C."/>
            <person name="Pinto D."/>
            <person name="Vollmers J."/>
            <person name="Rivas-Marin E."/>
            <person name="Kohn T."/>
            <person name="Peeters S.H."/>
            <person name="Heuer A."/>
            <person name="Rast P."/>
            <person name="Oberbeckmann S."/>
            <person name="Bunk B."/>
            <person name="Jeske O."/>
            <person name="Meyerdierks A."/>
            <person name="Storesund J.E."/>
            <person name="Kallscheuer N."/>
            <person name="Luecker S."/>
            <person name="Lage O.M."/>
            <person name="Pohl T."/>
            <person name="Merkel B.J."/>
            <person name="Hornburger P."/>
            <person name="Mueller R.-W."/>
            <person name="Bruemmer F."/>
            <person name="Labrenz M."/>
            <person name="Spormann A.M."/>
            <person name="Op den Camp H."/>
            <person name="Overmann J."/>
            <person name="Amann R."/>
            <person name="Jetten M.S.M."/>
            <person name="Mascher T."/>
            <person name="Medema M.H."/>
            <person name="Devos D.P."/>
            <person name="Kaster A.-K."/>
            <person name="Ovreas L."/>
            <person name="Rohde M."/>
            <person name="Galperin M.Y."/>
            <person name="Jogler C."/>
        </authorList>
    </citation>
    <scope>NUCLEOTIDE SEQUENCE [LARGE SCALE GENOMIC DNA]</scope>
    <source>
        <strain evidence="2 3">Pan216</strain>
    </source>
</reference>
<sequence>MKQVFESLDRLVERVAGHAHWLLRVGLAASFLSHSLPRYGALDAFAERMDLPYGAAVMATMVETLAAMAILVGGFVPGMLGHWITRLGAFAYVPIMAVAILTQHWGRWSFTPAPDYPLGGAEFPTIMLLTATYLGIKGNRA</sequence>
<evidence type="ECO:0000313" key="3">
    <source>
        <dbReference type="Proteomes" id="UP000317093"/>
    </source>
</evidence>
<dbReference type="Proteomes" id="UP000317093">
    <property type="component" value="Chromosome"/>
</dbReference>
<proteinExistence type="predicted"/>
<keyword evidence="1" id="KW-0812">Transmembrane</keyword>
<organism evidence="2 3">
    <name type="scientific">Kolteria novifilia</name>
    <dbReference type="NCBI Taxonomy" id="2527975"/>
    <lineage>
        <taxon>Bacteria</taxon>
        <taxon>Pseudomonadati</taxon>
        <taxon>Planctomycetota</taxon>
        <taxon>Planctomycetia</taxon>
        <taxon>Kolteriales</taxon>
        <taxon>Kolteriaceae</taxon>
        <taxon>Kolteria</taxon>
    </lineage>
</organism>
<dbReference type="KEGG" id="knv:Pan216_29020"/>
<keyword evidence="3" id="KW-1185">Reference proteome</keyword>
<keyword evidence="1" id="KW-0472">Membrane</keyword>
<feature type="transmembrane region" description="Helical" evidence="1">
    <location>
        <begin position="53"/>
        <end position="75"/>
    </location>
</feature>
<evidence type="ECO:0000313" key="2">
    <source>
        <dbReference type="EMBL" id="QDU62036.1"/>
    </source>
</evidence>
<dbReference type="RefSeq" id="WP_145258547.1">
    <property type="nucleotide sequence ID" value="NZ_CP036279.1"/>
</dbReference>
<dbReference type="AlphaFoldDB" id="A0A518B518"/>
<evidence type="ECO:0008006" key="4">
    <source>
        <dbReference type="Google" id="ProtNLM"/>
    </source>
</evidence>
<gene>
    <name evidence="2" type="ORF">Pan216_29020</name>
</gene>
<keyword evidence="1" id="KW-1133">Transmembrane helix</keyword>
<name>A0A518B518_9BACT</name>